<dbReference type="Proteomes" id="UP001177670">
    <property type="component" value="Unassembled WGS sequence"/>
</dbReference>
<organism evidence="1 2">
    <name type="scientific">Melipona bicolor</name>
    <dbReference type="NCBI Taxonomy" id="60889"/>
    <lineage>
        <taxon>Eukaryota</taxon>
        <taxon>Metazoa</taxon>
        <taxon>Ecdysozoa</taxon>
        <taxon>Arthropoda</taxon>
        <taxon>Hexapoda</taxon>
        <taxon>Insecta</taxon>
        <taxon>Pterygota</taxon>
        <taxon>Neoptera</taxon>
        <taxon>Endopterygota</taxon>
        <taxon>Hymenoptera</taxon>
        <taxon>Apocrita</taxon>
        <taxon>Aculeata</taxon>
        <taxon>Apoidea</taxon>
        <taxon>Anthophila</taxon>
        <taxon>Apidae</taxon>
        <taxon>Melipona</taxon>
    </lineage>
</organism>
<dbReference type="EMBL" id="JAHYIQ010000012">
    <property type="protein sequence ID" value="KAK1127261.1"/>
    <property type="molecule type" value="Genomic_DNA"/>
</dbReference>
<name>A0AA40KNU0_9HYME</name>
<gene>
    <name evidence="1" type="ORF">K0M31_003805</name>
</gene>
<proteinExistence type="predicted"/>
<dbReference type="AlphaFoldDB" id="A0AA40KNU0"/>
<comment type="caution">
    <text evidence="1">The sequence shown here is derived from an EMBL/GenBank/DDBJ whole genome shotgun (WGS) entry which is preliminary data.</text>
</comment>
<evidence type="ECO:0000313" key="2">
    <source>
        <dbReference type="Proteomes" id="UP001177670"/>
    </source>
</evidence>
<keyword evidence="2" id="KW-1185">Reference proteome</keyword>
<protein>
    <submittedName>
        <fullName evidence="1">Uncharacterized protein</fullName>
    </submittedName>
</protein>
<sequence length="83" mass="9673">MIVRHALPLRSIPPAVYERKKQRKQRKGRANWETPALDLKFSSLSRVAIPKHGGEGKTEENNHDPIALEANKDHRWSRVWVIR</sequence>
<accession>A0AA40KNU0</accession>
<reference evidence="1" key="1">
    <citation type="submission" date="2021-10" db="EMBL/GenBank/DDBJ databases">
        <title>Melipona bicolor Genome sequencing and assembly.</title>
        <authorList>
            <person name="Araujo N.S."/>
            <person name="Arias M.C."/>
        </authorList>
    </citation>
    <scope>NUCLEOTIDE SEQUENCE</scope>
    <source>
        <strain evidence="1">USP_2M_L1-L4_2017</strain>
        <tissue evidence="1">Whole body</tissue>
    </source>
</reference>
<evidence type="ECO:0000313" key="1">
    <source>
        <dbReference type="EMBL" id="KAK1127261.1"/>
    </source>
</evidence>